<dbReference type="SMART" id="SM00530">
    <property type="entry name" value="HTH_XRE"/>
    <property type="match status" value="1"/>
</dbReference>
<dbReference type="Proteomes" id="UP000679848">
    <property type="component" value="Chromosome"/>
</dbReference>
<dbReference type="EMBL" id="AP023420">
    <property type="protein sequence ID" value="BCK84951.1"/>
    <property type="molecule type" value="Genomic_DNA"/>
</dbReference>
<feature type="transmembrane region" description="Helical" evidence="1">
    <location>
        <begin position="170"/>
        <end position="188"/>
    </location>
</feature>
<feature type="domain" description="HTH cro/C1-type" evidence="2">
    <location>
        <begin position="8"/>
        <end position="62"/>
    </location>
</feature>
<evidence type="ECO:0000313" key="3">
    <source>
        <dbReference type="EMBL" id="BCK84951.1"/>
    </source>
</evidence>
<evidence type="ECO:0000259" key="2">
    <source>
        <dbReference type="PROSITE" id="PS50943"/>
    </source>
</evidence>
<dbReference type="GO" id="GO:0003677">
    <property type="term" value="F:DNA binding"/>
    <property type="evidence" value="ECO:0007669"/>
    <property type="project" value="InterPro"/>
</dbReference>
<sequence>MDRMMDRIKYYRQRSGQTQAQVANKLGMAVSNYQKYELGAREPLEKNLPALADALGCSAYSLQESDKERFIRIYNKFVREAAMHRWDSYTFNAEEFLAYDIGEDIMGYFVEYFNQIETVNPELYRRWQFVTNYPDALFNVLDLLEQAQKATQRGALEADFRSLITREHPVYFWYFIIFGYIFLDLFVGETSSVKLAADFQRYMCETIKGYEEISEGEAFSEYIHRICIPFFDYALTAVEYMVDEHATLEVAFQETVVGELCGVEIADVELFRPAQPDSSPV</sequence>
<dbReference type="Gene3D" id="1.10.260.40">
    <property type="entry name" value="lambda repressor-like DNA-binding domains"/>
    <property type="match status" value="1"/>
</dbReference>
<dbReference type="RefSeq" id="WP_055179946.1">
    <property type="nucleotide sequence ID" value="NZ_AP023420.1"/>
</dbReference>
<name>A0A810QHG5_9FIRM</name>
<gene>
    <name evidence="3" type="ORF">MM59RIKEN_22700</name>
</gene>
<organism evidence="3 4">
    <name type="scientific">Pusillibacter faecalis</name>
    <dbReference type="NCBI Taxonomy" id="2714358"/>
    <lineage>
        <taxon>Bacteria</taxon>
        <taxon>Bacillati</taxon>
        <taxon>Bacillota</taxon>
        <taxon>Clostridia</taxon>
        <taxon>Eubacteriales</taxon>
        <taxon>Oscillospiraceae</taxon>
        <taxon>Pusillibacter</taxon>
    </lineage>
</organism>
<dbReference type="PROSITE" id="PS50943">
    <property type="entry name" value="HTH_CROC1"/>
    <property type="match status" value="1"/>
</dbReference>
<proteinExistence type="predicted"/>
<dbReference type="SUPFAM" id="SSF47413">
    <property type="entry name" value="lambda repressor-like DNA-binding domains"/>
    <property type="match status" value="1"/>
</dbReference>
<evidence type="ECO:0000256" key="1">
    <source>
        <dbReference type="SAM" id="Phobius"/>
    </source>
</evidence>
<keyword evidence="1" id="KW-1133">Transmembrane helix</keyword>
<dbReference type="Pfam" id="PF01381">
    <property type="entry name" value="HTH_3"/>
    <property type="match status" value="1"/>
</dbReference>
<evidence type="ECO:0000313" key="4">
    <source>
        <dbReference type="Proteomes" id="UP000679848"/>
    </source>
</evidence>
<accession>A0A810QHG5</accession>
<keyword evidence="1" id="KW-0812">Transmembrane</keyword>
<keyword evidence="1" id="KW-0472">Membrane</keyword>
<dbReference type="AlphaFoldDB" id="A0A810QHG5"/>
<keyword evidence="4" id="KW-1185">Reference proteome</keyword>
<dbReference type="KEGG" id="pfaa:MM59RIKEN_22700"/>
<dbReference type="CDD" id="cd00093">
    <property type="entry name" value="HTH_XRE"/>
    <property type="match status" value="1"/>
</dbReference>
<dbReference type="InterPro" id="IPR010982">
    <property type="entry name" value="Lambda_DNA-bd_dom_sf"/>
</dbReference>
<reference evidence="3" key="1">
    <citation type="submission" date="2020-09" db="EMBL/GenBank/DDBJ databases">
        <title>New species isolated from human feces.</title>
        <authorList>
            <person name="Kitahara M."/>
            <person name="Shigeno Y."/>
            <person name="Shime M."/>
            <person name="Matsumoto Y."/>
            <person name="Nakamura S."/>
            <person name="Motooka D."/>
            <person name="Fukuoka S."/>
            <person name="Nishikawa H."/>
            <person name="Benno Y."/>
        </authorList>
    </citation>
    <scope>NUCLEOTIDE SEQUENCE</scope>
    <source>
        <strain evidence="3">MM59</strain>
    </source>
</reference>
<dbReference type="InterPro" id="IPR001387">
    <property type="entry name" value="Cro/C1-type_HTH"/>
</dbReference>
<protein>
    <recommendedName>
        <fullName evidence="2">HTH cro/C1-type domain-containing protein</fullName>
    </recommendedName>
</protein>